<name>A0ABV0S4S5_9TELE</name>
<feature type="compositionally biased region" description="Polar residues" evidence="1">
    <location>
        <begin position="50"/>
        <end position="62"/>
    </location>
</feature>
<evidence type="ECO:0000313" key="2">
    <source>
        <dbReference type="EMBL" id="MEQ2214753.1"/>
    </source>
</evidence>
<feature type="non-terminal residue" evidence="2">
    <location>
        <position position="1"/>
    </location>
</feature>
<reference evidence="2 3" key="1">
    <citation type="submission" date="2021-06" db="EMBL/GenBank/DDBJ databases">
        <authorList>
            <person name="Palmer J.M."/>
        </authorList>
    </citation>
    <scope>NUCLEOTIDE SEQUENCE [LARGE SCALE GENOMIC DNA]</scope>
    <source>
        <strain evidence="2 3">XC_2019</strain>
        <tissue evidence="2">Muscle</tissue>
    </source>
</reference>
<accession>A0ABV0S4S5</accession>
<gene>
    <name evidence="2" type="ORF">XENOCAPTIV_018822</name>
</gene>
<sequence length="62" mass="6770">DLKSKSSKSSSARTVVAIKAIKPDMGQWSHLSRFPQNFDNAHTLPISNHRGPQTSTKGPLPD</sequence>
<dbReference type="Proteomes" id="UP001434883">
    <property type="component" value="Unassembled WGS sequence"/>
</dbReference>
<evidence type="ECO:0000256" key="1">
    <source>
        <dbReference type="SAM" id="MobiDB-lite"/>
    </source>
</evidence>
<feature type="region of interest" description="Disordered" evidence="1">
    <location>
        <begin position="39"/>
        <end position="62"/>
    </location>
</feature>
<comment type="caution">
    <text evidence="2">The sequence shown here is derived from an EMBL/GenBank/DDBJ whole genome shotgun (WGS) entry which is preliminary data.</text>
</comment>
<dbReference type="EMBL" id="JAHRIN010067614">
    <property type="protein sequence ID" value="MEQ2214753.1"/>
    <property type="molecule type" value="Genomic_DNA"/>
</dbReference>
<keyword evidence="3" id="KW-1185">Reference proteome</keyword>
<organism evidence="2 3">
    <name type="scientific">Xenoophorus captivus</name>
    <dbReference type="NCBI Taxonomy" id="1517983"/>
    <lineage>
        <taxon>Eukaryota</taxon>
        <taxon>Metazoa</taxon>
        <taxon>Chordata</taxon>
        <taxon>Craniata</taxon>
        <taxon>Vertebrata</taxon>
        <taxon>Euteleostomi</taxon>
        <taxon>Actinopterygii</taxon>
        <taxon>Neopterygii</taxon>
        <taxon>Teleostei</taxon>
        <taxon>Neoteleostei</taxon>
        <taxon>Acanthomorphata</taxon>
        <taxon>Ovalentaria</taxon>
        <taxon>Atherinomorphae</taxon>
        <taxon>Cyprinodontiformes</taxon>
        <taxon>Goodeidae</taxon>
        <taxon>Xenoophorus</taxon>
    </lineage>
</organism>
<evidence type="ECO:0000313" key="3">
    <source>
        <dbReference type="Proteomes" id="UP001434883"/>
    </source>
</evidence>
<protein>
    <submittedName>
        <fullName evidence="2">Uncharacterized protein</fullName>
    </submittedName>
</protein>
<proteinExistence type="predicted"/>